<reference evidence="8 9" key="1">
    <citation type="submission" date="2019-01" db="EMBL/GenBank/DDBJ databases">
        <title>Lactibacter flavus gen. nov., sp. nov., a novel bacterium of the family Propionibacteriaceae isolated from raw milk and dairy products.</title>
        <authorList>
            <person name="Huptas C."/>
            <person name="Wenning M."/>
            <person name="Breitenwieser F."/>
            <person name="Doll E."/>
            <person name="Von Neubeck M."/>
            <person name="Busse H.-J."/>
            <person name="Scherer S."/>
        </authorList>
    </citation>
    <scope>NUCLEOTIDE SEQUENCE [LARGE SCALE GENOMIC DNA]</scope>
    <source>
        <strain evidence="8 9">KCTC 33808</strain>
    </source>
</reference>
<dbReference type="PROSITE" id="PS00063">
    <property type="entry name" value="ALDOKETO_REDUCTASE_3"/>
    <property type="match status" value="1"/>
</dbReference>
<protein>
    <submittedName>
        <fullName evidence="8">Aldo/keto reductase</fullName>
    </submittedName>
</protein>
<dbReference type="InterPro" id="IPR018170">
    <property type="entry name" value="Aldo/ket_reductase_CS"/>
</dbReference>
<evidence type="ECO:0000256" key="1">
    <source>
        <dbReference type="ARBA" id="ARBA00007905"/>
    </source>
</evidence>
<dbReference type="EMBL" id="SDMQ01000011">
    <property type="protein sequence ID" value="TBT83553.1"/>
    <property type="molecule type" value="Genomic_DNA"/>
</dbReference>
<organism evidence="8 9">
    <name type="scientific">Propioniciclava sinopodophylli</name>
    <dbReference type="NCBI Taxonomy" id="1837344"/>
    <lineage>
        <taxon>Bacteria</taxon>
        <taxon>Bacillati</taxon>
        <taxon>Actinomycetota</taxon>
        <taxon>Actinomycetes</taxon>
        <taxon>Propionibacteriales</taxon>
        <taxon>Propionibacteriaceae</taxon>
        <taxon>Propioniciclava</taxon>
    </lineage>
</organism>
<dbReference type="Pfam" id="PF00248">
    <property type="entry name" value="Aldo_ket_red"/>
    <property type="match status" value="1"/>
</dbReference>
<comment type="similarity">
    <text evidence="1">Belongs to the aldo/keto reductase family.</text>
</comment>
<keyword evidence="2" id="KW-0521">NADP</keyword>
<evidence type="ECO:0000256" key="3">
    <source>
        <dbReference type="ARBA" id="ARBA00023002"/>
    </source>
</evidence>
<dbReference type="PIRSF" id="PIRSF000097">
    <property type="entry name" value="AKR"/>
    <property type="match status" value="1"/>
</dbReference>
<dbReference type="PANTHER" id="PTHR43827">
    <property type="entry name" value="2,5-DIKETO-D-GLUCONIC ACID REDUCTASE"/>
    <property type="match status" value="1"/>
</dbReference>
<dbReference type="PRINTS" id="PR00069">
    <property type="entry name" value="ALDKETRDTASE"/>
</dbReference>
<dbReference type="OrthoDB" id="9804790at2"/>
<evidence type="ECO:0000259" key="7">
    <source>
        <dbReference type="Pfam" id="PF00248"/>
    </source>
</evidence>
<evidence type="ECO:0000313" key="9">
    <source>
        <dbReference type="Proteomes" id="UP000292373"/>
    </source>
</evidence>
<accession>A0A4Q9KC06</accession>
<dbReference type="SUPFAM" id="SSF51430">
    <property type="entry name" value="NAD(P)-linked oxidoreductase"/>
    <property type="match status" value="1"/>
</dbReference>
<evidence type="ECO:0000256" key="4">
    <source>
        <dbReference type="PIRSR" id="PIRSR000097-1"/>
    </source>
</evidence>
<dbReference type="InterPro" id="IPR036812">
    <property type="entry name" value="NAD(P)_OxRdtase_dom_sf"/>
</dbReference>
<name>A0A4Q9KC06_9ACTN</name>
<comment type="caution">
    <text evidence="8">The sequence shown here is derived from an EMBL/GenBank/DDBJ whole genome shotgun (WGS) entry which is preliminary data.</text>
</comment>
<feature type="binding site" evidence="5">
    <location>
        <position position="109"/>
    </location>
    <ligand>
        <name>substrate</name>
    </ligand>
</feature>
<dbReference type="PROSITE" id="PS00798">
    <property type="entry name" value="ALDOKETO_REDUCTASE_1"/>
    <property type="match status" value="1"/>
</dbReference>
<dbReference type="InterPro" id="IPR023210">
    <property type="entry name" value="NADP_OxRdtase_dom"/>
</dbReference>
<dbReference type="PANTHER" id="PTHR43827:SF3">
    <property type="entry name" value="NADP-DEPENDENT OXIDOREDUCTASE DOMAIN-CONTAINING PROTEIN"/>
    <property type="match status" value="1"/>
</dbReference>
<sequence>MTLVPEITLHDGTTIPQLAFGTWQVPDADVTPAVLHALETGYRHIDTAAIYGNEAGVGRAIAQGGVAREDLYITTKLWNDVHRKADARRAIETSLEKLGLDHVDLYLIHWPSTVKHGDAYIEAWDALQEFKAEGLVTSIGVSNFHAHHLDAISGEVPAINQIEVHPTFAQIPLRAFCEERGIKVESWSPLGSGADLGNGELADIAAAHGRSVAQVIIRWHLQHGLIVLPKSVTPARIEENFAVFDFELDADTMARIDGLDAGNRVGSDPDTAGF</sequence>
<dbReference type="AlphaFoldDB" id="A0A4Q9KC06"/>
<evidence type="ECO:0000256" key="2">
    <source>
        <dbReference type="ARBA" id="ARBA00022857"/>
    </source>
</evidence>
<dbReference type="Gene3D" id="3.20.20.100">
    <property type="entry name" value="NADP-dependent oxidoreductase domain"/>
    <property type="match status" value="1"/>
</dbReference>
<dbReference type="GO" id="GO:0016616">
    <property type="term" value="F:oxidoreductase activity, acting on the CH-OH group of donors, NAD or NADP as acceptor"/>
    <property type="evidence" value="ECO:0007669"/>
    <property type="project" value="UniProtKB-ARBA"/>
</dbReference>
<keyword evidence="3" id="KW-0560">Oxidoreductase</keyword>
<feature type="site" description="Lowers pKa of active site Tyr" evidence="6">
    <location>
        <position position="76"/>
    </location>
</feature>
<dbReference type="InterPro" id="IPR020471">
    <property type="entry name" value="AKR"/>
</dbReference>
<feature type="domain" description="NADP-dependent oxidoreductase" evidence="7">
    <location>
        <begin position="18"/>
        <end position="260"/>
    </location>
</feature>
<keyword evidence="9" id="KW-1185">Reference proteome</keyword>
<proteinExistence type="inferred from homology"/>
<gene>
    <name evidence="8" type="ORF">ET989_11400</name>
</gene>
<evidence type="ECO:0000313" key="8">
    <source>
        <dbReference type="EMBL" id="TBT83553.1"/>
    </source>
</evidence>
<feature type="active site" description="Proton donor" evidence="4">
    <location>
        <position position="51"/>
    </location>
</feature>
<dbReference type="FunFam" id="3.20.20.100:FF:000002">
    <property type="entry name" value="2,5-diketo-D-gluconic acid reductase A"/>
    <property type="match status" value="1"/>
</dbReference>
<evidence type="ECO:0000256" key="6">
    <source>
        <dbReference type="PIRSR" id="PIRSR000097-3"/>
    </source>
</evidence>
<evidence type="ECO:0000256" key="5">
    <source>
        <dbReference type="PIRSR" id="PIRSR000097-2"/>
    </source>
</evidence>
<dbReference type="Proteomes" id="UP000292373">
    <property type="component" value="Unassembled WGS sequence"/>
</dbReference>
<dbReference type="RefSeq" id="WP_131169029.1">
    <property type="nucleotide sequence ID" value="NZ_SDMQ01000011.1"/>
</dbReference>